<dbReference type="InterPro" id="IPR011251">
    <property type="entry name" value="Luciferase-like_dom"/>
</dbReference>
<dbReference type="GO" id="GO:0016705">
    <property type="term" value="F:oxidoreductase activity, acting on paired donors, with incorporation or reduction of molecular oxygen"/>
    <property type="evidence" value="ECO:0007669"/>
    <property type="project" value="InterPro"/>
</dbReference>
<name>A0A140DN22_9ACTN</name>
<protein>
    <submittedName>
        <fullName evidence="2">Hex11</fullName>
    </submittedName>
</protein>
<accession>A0A140DN22</accession>
<evidence type="ECO:0000259" key="1">
    <source>
        <dbReference type="Pfam" id="PF00296"/>
    </source>
</evidence>
<dbReference type="PANTHER" id="PTHR30011:SF32">
    <property type="entry name" value="CONSERVED PROTEIN"/>
    <property type="match status" value="1"/>
</dbReference>
<dbReference type="Gene3D" id="3.20.20.30">
    <property type="entry name" value="Luciferase-like domain"/>
    <property type="match status" value="1"/>
</dbReference>
<dbReference type="AlphaFoldDB" id="A0A140DN22"/>
<dbReference type="Pfam" id="PF00296">
    <property type="entry name" value="Bac_luciferase"/>
    <property type="match status" value="1"/>
</dbReference>
<dbReference type="SUPFAM" id="SSF51679">
    <property type="entry name" value="Bacterial luciferase-like"/>
    <property type="match status" value="1"/>
</dbReference>
<dbReference type="InterPro" id="IPR036661">
    <property type="entry name" value="Luciferase-like_sf"/>
</dbReference>
<dbReference type="InterPro" id="IPR051260">
    <property type="entry name" value="Diverse_substr_monoxygenases"/>
</dbReference>
<feature type="domain" description="Luciferase-like" evidence="1">
    <location>
        <begin position="1"/>
        <end position="238"/>
    </location>
</feature>
<dbReference type="PANTHER" id="PTHR30011">
    <property type="entry name" value="ALKANESULFONATE MONOOXYGENASE-RELATED"/>
    <property type="match status" value="1"/>
</dbReference>
<evidence type="ECO:0000313" key="2">
    <source>
        <dbReference type="EMBL" id="AMK51268.1"/>
    </source>
</evidence>
<proteinExistence type="predicted"/>
<reference evidence="2" key="1">
    <citation type="submission" date="2015-09" db="EMBL/GenBank/DDBJ databases">
        <authorList>
            <person name="Jackson K.R."/>
            <person name="Lunt B.L."/>
            <person name="Fisher J.N.B."/>
            <person name="Gardner A.V."/>
            <person name="Bailey M.E."/>
            <person name="Deus L.M."/>
            <person name="Earl A.S."/>
            <person name="Gibby P.D."/>
            <person name="Hartmann K.A."/>
            <person name="Liu J.E."/>
            <person name="Manci A.M."/>
            <person name="Nielsen D.A."/>
            <person name="Solomon M.B."/>
            <person name="Breakwell D.P."/>
            <person name="Burnett S.H."/>
            <person name="Grose J.H."/>
        </authorList>
    </citation>
    <scope>NUCLEOTIDE SEQUENCE</scope>
    <source>
        <strain evidence="2">FXJ7.131</strain>
    </source>
</reference>
<dbReference type="EMBL" id="KT713752">
    <property type="protein sequence ID" value="AMK51268.1"/>
    <property type="molecule type" value="Genomic_DNA"/>
</dbReference>
<sequence length="285" mass="30512">MDIGVCLPTTIPGADGSQLIEFARRADRLGFHSLTVVDRVVYDNYDGIVALSAAAAVTERIKLVTAILLAAYRPSAVELAKQLASLDRLSGGRLILGVSAGMRQDDYVATGADYGTRGRRLDAMIEEIREVWKGEGPVPGVGPRPTNGDIPIWAGGHSPAGLRRAAKYGIGWISPGGPPHKYPELVTKIKELWAEEGRTGSPRMGANCYVSLGPDGKEHATEHMLSYYSYMGTMAQHLAAGAVTDEGRLRDVVDGYAANGCDELLLLSCTADPDHLDRIADVVLR</sequence>
<organism evidence="2">
    <name type="scientific">Streptosporangium sp. FXJ7.131</name>
    <dbReference type="NCBI Taxonomy" id="683272"/>
    <lineage>
        <taxon>Bacteria</taxon>
        <taxon>Bacillati</taxon>
        <taxon>Actinomycetota</taxon>
        <taxon>Actinomycetes</taxon>
        <taxon>Streptosporangiales</taxon>
        <taxon>Streptosporangiaceae</taxon>
        <taxon>Streptosporangium</taxon>
    </lineage>
</organism>